<dbReference type="InterPro" id="IPR043148">
    <property type="entry name" value="TagF_C"/>
</dbReference>
<sequence>MFSAPAAFAYPTAYKTQGTGYAESVPNPIHAIREAGAATASRLAAATRRNPRIRALLARARESALKLRDDVVPVEIDKDLVFFASFSGRSVGGSPLAVFLELANDGSRADLRFVWAVRDRAEALRQHPYLDSPRVSLVQYGSRRCAAAMRRAGVWVSSTTLPEHIRLRPGQQYIQTWHGTPFKRLGRDIAGTSAGANGHDFARRYARDAARMSILVSGSQFTDRVFTTAFSLDTMGNERILAHTGNPRNDPLVRVADATPAQARAARDAARAKLGLPRDGALVLYAPTWRDDMPATSRGYRFTVPLDVKALRAAWGNDVSFIFRAHYLMAAAWDLDGLEGIVYDRSAADDVNDVMVAADALITDYSSIFFDYALLQRPMYFFAPDLQHYAQVSRGLYFPPEQLPGPVATTMDELASCTAPDQAGRTDTSAFTREFATYERGTASRQIIERVWPR</sequence>
<accession>A0A542SNM1</accession>
<dbReference type="SUPFAM" id="SSF53756">
    <property type="entry name" value="UDP-Glycosyltransferase/glycogen phosphorylase"/>
    <property type="match status" value="1"/>
</dbReference>
<organism evidence="7 8">
    <name type="scientific">Rarobacter incanus</name>
    <dbReference type="NCBI Taxonomy" id="153494"/>
    <lineage>
        <taxon>Bacteria</taxon>
        <taxon>Bacillati</taxon>
        <taxon>Actinomycetota</taxon>
        <taxon>Actinomycetes</taxon>
        <taxon>Micrococcales</taxon>
        <taxon>Rarobacteraceae</taxon>
        <taxon>Rarobacter</taxon>
    </lineage>
</organism>
<keyword evidence="6" id="KW-0472">Membrane</keyword>
<dbReference type="Gene3D" id="3.40.50.11820">
    <property type="match status" value="1"/>
</dbReference>
<evidence type="ECO:0000256" key="1">
    <source>
        <dbReference type="ARBA" id="ARBA00004202"/>
    </source>
</evidence>
<proteinExistence type="inferred from homology"/>
<dbReference type="InterPro" id="IPR007554">
    <property type="entry name" value="Glycerophosphate_synth"/>
</dbReference>
<keyword evidence="8" id="KW-1185">Reference proteome</keyword>
<dbReference type="Gene3D" id="3.40.50.12580">
    <property type="match status" value="1"/>
</dbReference>
<dbReference type="PANTHER" id="PTHR37316:SF3">
    <property type="entry name" value="TEICHOIC ACID GLYCEROL-PHOSPHATE TRANSFERASE"/>
    <property type="match status" value="1"/>
</dbReference>
<keyword evidence="5" id="KW-0777">Teichoic acid biosynthesis</keyword>
<evidence type="ECO:0000256" key="5">
    <source>
        <dbReference type="ARBA" id="ARBA00022944"/>
    </source>
</evidence>
<dbReference type="AlphaFoldDB" id="A0A542SNM1"/>
<dbReference type="Pfam" id="PF04464">
    <property type="entry name" value="Glyphos_transf"/>
    <property type="match status" value="1"/>
</dbReference>
<keyword evidence="3" id="KW-1003">Cell membrane</keyword>
<evidence type="ECO:0000256" key="3">
    <source>
        <dbReference type="ARBA" id="ARBA00022475"/>
    </source>
</evidence>
<evidence type="ECO:0000256" key="4">
    <source>
        <dbReference type="ARBA" id="ARBA00022679"/>
    </source>
</evidence>
<evidence type="ECO:0000256" key="6">
    <source>
        <dbReference type="ARBA" id="ARBA00023136"/>
    </source>
</evidence>
<comment type="similarity">
    <text evidence="2">Belongs to the CDP-glycerol glycerophosphotransferase family.</text>
</comment>
<dbReference type="GO" id="GO:0005886">
    <property type="term" value="C:plasma membrane"/>
    <property type="evidence" value="ECO:0007669"/>
    <property type="project" value="UniProtKB-SubCell"/>
</dbReference>
<keyword evidence="4 7" id="KW-0808">Transferase</keyword>
<gene>
    <name evidence="7" type="ORF">FB389_0873</name>
</gene>
<reference evidence="7 8" key="1">
    <citation type="submission" date="2019-06" db="EMBL/GenBank/DDBJ databases">
        <title>Sequencing the genomes of 1000 actinobacteria strains.</title>
        <authorList>
            <person name="Klenk H.-P."/>
        </authorList>
    </citation>
    <scope>NUCLEOTIDE SEQUENCE [LARGE SCALE GENOMIC DNA]</scope>
    <source>
        <strain evidence="7 8">DSM 10596</strain>
    </source>
</reference>
<evidence type="ECO:0000313" key="8">
    <source>
        <dbReference type="Proteomes" id="UP000316181"/>
    </source>
</evidence>
<protein>
    <submittedName>
        <fullName evidence="7">CDP-glycerol:poly(Glycerophosphate) glycerophosphotransferase</fullName>
    </submittedName>
</protein>
<dbReference type="OrthoDB" id="8549922at2"/>
<comment type="caution">
    <text evidence="7">The sequence shown here is derived from an EMBL/GenBank/DDBJ whole genome shotgun (WGS) entry which is preliminary data.</text>
</comment>
<dbReference type="GO" id="GO:0047355">
    <property type="term" value="F:CDP-glycerol glycerophosphotransferase activity"/>
    <property type="evidence" value="ECO:0007669"/>
    <property type="project" value="InterPro"/>
</dbReference>
<dbReference type="EMBL" id="VFNV01000001">
    <property type="protein sequence ID" value="TQK76213.1"/>
    <property type="molecule type" value="Genomic_DNA"/>
</dbReference>
<evidence type="ECO:0000256" key="2">
    <source>
        <dbReference type="ARBA" id="ARBA00010488"/>
    </source>
</evidence>
<dbReference type="InterPro" id="IPR051612">
    <property type="entry name" value="Teichoic_Acid_Biosynth"/>
</dbReference>
<name>A0A542SNM1_9MICO</name>
<dbReference type="GO" id="GO:0019350">
    <property type="term" value="P:teichoic acid biosynthetic process"/>
    <property type="evidence" value="ECO:0007669"/>
    <property type="project" value="UniProtKB-KW"/>
</dbReference>
<dbReference type="PANTHER" id="PTHR37316">
    <property type="entry name" value="TEICHOIC ACID GLYCEROL-PHOSPHATE PRIMASE"/>
    <property type="match status" value="1"/>
</dbReference>
<evidence type="ECO:0000313" key="7">
    <source>
        <dbReference type="EMBL" id="TQK76213.1"/>
    </source>
</evidence>
<dbReference type="InterPro" id="IPR043149">
    <property type="entry name" value="TagF_N"/>
</dbReference>
<comment type="subcellular location">
    <subcellularLocation>
        <location evidence="1">Cell membrane</location>
        <topology evidence="1">Peripheral membrane protein</topology>
    </subcellularLocation>
</comment>
<dbReference type="Proteomes" id="UP000316181">
    <property type="component" value="Unassembled WGS sequence"/>
</dbReference>